<sequence length="328" mass="35095">MPPTRVIIDTDPGIDDALALILAFASPELSVEAITTVAGNVPVAQAARNARMVLDVMGRSPGPPVAVGARGPLKKKLRPAQDYHGEDGLGELSRFKTGEGIPRYPEPQQLPEPQPAPALIAEIIGSAPGEIVLICLGPLTNLAMAIQAAPTQMAQVKEIIVMGGAIQAPGNVTPGAEFNLYTDPDAAKLVFTSGLPITLIPLDVTQRVMLTAELIDAVVRHIDSRVTQFVRDTTERLFGVEQRRTGYAAIPLHDPLAVGVAIDRSLVSSRPLHVEVETGDGPAQGMTIADRRPLKEEWKKPPNLQVCMEVDAGRFMALFLERICRPTA</sequence>
<gene>
    <name evidence="4" type="ORF">CLG94_05955</name>
</gene>
<keyword evidence="2" id="KW-0326">Glycosidase</keyword>
<dbReference type="AlphaFoldDB" id="A0A2T4TYM2"/>
<dbReference type="Proteomes" id="UP000241436">
    <property type="component" value="Unassembled WGS sequence"/>
</dbReference>
<name>A0A2T4TYM2_9BACT</name>
<evidence type="ECO:0000256" key="2">
    <source>
        <dbReference type="ARBA" id="ARBA00023295"/>
    </source>
</evidence>
<comment type="caution">
    <text evidence="4">The sequence shown here is derived from an EMBL/GenBank/DDBJ whole genome shotgun (WGS) entry which is preliminary data.</text>
</comment>
<dbReference type="PANTHER" id="PTHR12304">
    <property type="entry name" value="INOSINE-URIDINE PREFERRING NUCLEOSIDE HYDROLASE"/>
    <property type="match status" value="1"/>
</dbReference>
<dbReference type="GO" id="GO:0006152">
    <property type="term" value="P:purine nucleoside catabolic process"/>
    <property type="evidence" value="ECO:0007669"/>
    <property type="project" value="TreeGrafter"/>
</dbReference>
<accession>A0A2T4TYM2</accession>
<dbReference type="EMBL" id="NVQC01000017">
    <property type="protein sequence ID" value="PTL36199.1"/>
    <property type="molecule type" value="Genomic_DNA"/>
</dbReference>
<dbReference type="InterPro" id="IPR023186">
    <property type="entry name" value="IUNH"/>
</dbReference>
<evidence type="ECO:0000313" key="5">
    <source>
        <dbReference type="Proteomes" id="UP000241436"/>
    </source>
</evidence>
<dbReference type="Gene3D" id="3.90.245.10">
    <property type="entry name" value="Ribonucleoside hydrolase-like"/>
    <property type="match status" value="1"/>
</dbReference>
<reference evidence="5" key="2">
    <citation type="journal article" date="2018" name="Environ. Microbiol.">
        <title>Bloom of a denitrifying methanotroph, 'Candidatus Methylomirabilis limnetica', in a deep stratified lake.</title>
        <authorList>
            <person name="Graf J.S."/>
            <person name="Mayr M.J."/>
            <person name="Marchant H.K."/>
            <person name="Tienken D."/>
            <person name="Hach P.F."/>
            <person name="Brand A."/>
            <person name="Schubert C.J."/>
            <person name="Kuypers M.M."/>
            <person name="Milucka J."/>
        </authorList>
    </citation>
    <scope>NUCLEOTIDE SEQUENCE [LARGE SCALE GENOMIC DNA]</scope>
    <source>
        <strain evidence="5">Zug</strain>
    </source>
</reference>
<proteinExistence type="predicted"/>
<dbReference type="PANTHER" id="PTHR12304:SF4">
    <property type="entry name" value="URIDINE NUCLEOSIDASE"/>
    <property type="match status" value="1"/>
</dbReference>
<dbReference type="GO" id="GO:0005829">
    <property type="term" value="C:cytosol"/>
    <property type="evidence" value="ECO:0007669"/>
    <property type="project" value="TreeGrafter"/>
</dbReference>
<organism evidence="4 5">
    <name type="scientific">Candidatus Methylomirabilis limnetica</name>
    <dbReference type="NCBI Taxonomy" id="2033718"/>
    <lineage>
        <taxon>Bacteria</taxon>
        <taxon>Candidatus Methylomirabilota</taxon>
        <taxon>Candidatus Methylomirabilia</taxon>
        <taxon>Candidatus Methylomirabilales</taxon>
        <taxon>Candidatus Methylomirabilaceae</taxon>
        <taxon>Candidatus Methylomirabilis</taxon>
    </lineage>
</organism>
<evidence type="ECO:0000259" key="3">
    <source>
        <dbReference type="Pfam" id="PF01156"/>
    </source>
</evidence>
<keyword evidence="5" id="KW-1185">Reference proteome</keyword>
<protein>
    <submittedName>
        <fullName evidence="4">Nucleoside hydrolase</fullName>
    </submittedName>
</protein>
<feature type="domain" description="Inosine/uridine-preferring nucleoside hydrolase" evidence="3">
    <location>
        <begin position="6"/>
        <end position="316"/>
    </location>
</feature>
<evidence type="ECO:0000313" key="4">
    <source>
        <dbReference type="EMBL" id="PTL36199.1"/>
    </source>
</evidence>
<dbReference type="InterPro" id="IPR036452">
    <property type="entry name" value="Ribo_hydro-like"/>
</dbReference>
<dbReference type="GO" id="GO:0008477">
    <property type="term" value="F:purine nucleosidase activity"/>
    <property type="evidence" value="ECO:0007669"/>
    <property type="project" value="TreeGrafter"/>
</dbReference>
<dbReference type="SUPFAM" id="SSF53590">
    <property type="entry name" value="Nucleoside hydrolase"/>
    <property type="match status" value="1"/>
</dbReference>
<evidence type="ECO:0000256" key="1">
    <source>
        <dbReference type="ARBA" id="ARBA00022801"/>
    </source>
</evidence>
<reference evidence="4 5" key="1">
    <citation type="submission" date="2017-09" db="EMBL/GenBank/DDBJ databases">
        <title>Bloom of a denitrifying methanotroph, Candidatus Methylomirabilis limnetica, in a deep stratified lake.</title>
        <authorList>
            <person name="Graf J.S."/>
            <person name="Marchant H.K."/>
            <person name="Tienken D."/>
            <person name="Hach P.F."/>
            <person name="Brand A."/>
            <person name="Schubert C.J."/>
            <person name="Kuypers M.M."/>
            <person name="Milucka J."/>
        </authorList>
    </citation>
    <scope>NUCLEOTIDE SEQUENCE [LARGE SCALE GENOMIC DNA]</scope>
    <source>
        <strain evidence="4 5">Zug</strain>
    </source>
</reference>
<keyword evidence="1 4" id="KW-0378">Hydrolase</keyword>
<dbReference type="RefSeq" id="WP_107561946.1">
    <property type="nucleotide sequence ID" value="NZ_NVQC01000017.1"/>
</dbReference>
<dbReference type="InterPro" id="IPR001910">
    <property type="entry name" value="Inosine/uridine_hydrolase_dom"/>
</dbReference>
<dbReference type="Pfam" id="PF01156">
    <property type="entry name" value="IU_nuc_hydro"/>
    <property type="match status" value="1"/>
</dbReference>
<dbReference type="OrthoDB" id="9797882at2"/>